<feature type="compositionally biased region" description="Low complexity" evidence="1">
    <location>
        <begin position="197"/>
        <end position="209"/>
    </location>
</feature>
<dbReference type="PROSITE" id="PS50948">
    <property type="entry name" value="PAN"/>
    <property type="match status" value="2"/>
</dbReference>
<accession>A0ABR1C9F7</accession>
<dbReference type="SMART" id="SM00473">
    <property type="entry name" value="PAN_AP"/>
    <property type="match status" value="3"/>
</dbReference>
<feature type="domain" description="Apple" evidence="2">
    <location>
        <begin position="545"/>
        <end position="630"/>
    </location>
</feature>
<dbReference type="SUPFAM" id="SSF57414">
    <property type="entry name" value="Hairpin loop containing domain-like"/>
    <property type="match status" value="2"/>
</dbReference>
<organism evidence="3 4">
    <name type="scientific">Necator americanus</name>
    <name type="common">Human hookworm</name>
    <dbReference type="NCBI Taxonomy" id="51031"/>
    <lineage>
        <taxon>Eukaryota</taxon>
        <taxon>Metazoa</taxon>
        <taxon>Ecdysozoa</taxon>
        <taxon>Nematoda</taxon>
        <taxon>Chromadorea</taxon>
        <taxon>Rhabditida</taxon>
        <taxon>Rhabditina</taxon>
        <taxon>Rhabditomorpha</taxon>
        <taxon>Strongyloidea</taxon>
        <taxon>Ancylostomatidae</taxon>
        <taxon>Bunostominae</taxon>
        <taxon>Necator</taxon>
    </lineage>
</organism>
<feature type="domain" description="Apple" evidence="2">
    <location>
        <begin position="51"/>
        <end position="128"/>
    </location>
</feature>
<feature type="compositionally biased region" description="Polar residues" evidence="1">
    <location>
        <begin position="139"/>
        <end position="166"/>
    </location>
</feature>
<feature type="region of interest" description="Disordered" evidence="1">
    <location>
        <begin position="662"/>
        <end position="683"/>
    </location>
</feature>
<name>A0ABR1C9F7_NECAM</name>
<dbReference type="Proteomes" id="UP001303046">
    <property type="component" value="Unassembled WGS sequence"/>
</dbReference>
<proteinExistence type="predicted"/>
<evidence type="ECO:0000313" key="4">
    <source>
        <dbReference type="Proteomes" id="UP001303046"/>
    </source>
</evidence>
<keyword evidence="4" id="KW-1185">Reference proteome</keyword>
<evidence type="ECO:0000259" key="2">
    <source>
        <dbReference type="PROSITE" id="PS50948"/>
    </source>
</evidence>
<comment type="caution">
    <text evidence="3">The sequence shown here is derived from an EMBL/GenBank/DDBJ whole genome shotgun (WGS) entry which is preliminary data.</text>
</comment>
<feature type="compositionally biased region" description="Acidic residues" evidence="1">
    <location>
        <begin position="181"/>
        <end position="196"/>
    </location>
</feature>
<sequence>MYVNVYIFQVFPIKNELSASRCTFLTYSFAKLLYCLVETMQVISALALRICFERYPNQRLVNVRPYHSEWRMRSEDDCLQFCRDTATRCRSVVYDTVQHICHFFLDEGHDVTAPAARMTYLRVVSEDCLVGAPSSSEANVIESNESQESLQGPVQSPSQFVVSTTPFYRPETTAEPRTELTTEEVTTEEVTPEATEESPSSTTTTIPSVNDDEDNFKVSGKQSDNEQKLGGYEVMRDIDAVESSDKRWQSSMEQLTKNKDHMAFRGEKMSPTEDVMESERPRSTLSLISRGQKVHLNKELNQKLDQLKRKFPNRYAQYLAEKNPSSFPISAEEVTTTGPEPHFVPLVMKNRKSIYFQKFSAKRINFSDDNIFARKERTEGGDVRRRERKKLKQVVLHGSHSFLNKALDFLEQINGKKEFIGDDSDSQVDNSAAVSALTKGCFSGYIPLWVSFENSAGSEMIDSSYVEDFEACKDLCADEINKVIHVQNEFSPQTCTSLTFFDDKQCMVNVEDGGVHLRRPAHGRRSARTDLKFCYPDKIHSYHDCSTFVGFREFALTVEPREQFDGLPPGYDGLKLCIELCVLSTQYRCRSATYLTLEGRCSLSEMDANTAPSKFERSDVVGQLYFENGCTAYSNQAQIDKNTISIERMKLKRKPTPIRPLKIKPIKLRKNEEKGPHSSFTKK</sequence>
<dbReference type="Gene3D" id="3.50.4.10">
    <property type="entry name" value="Hepatocyte Growth Factor"/>
    <property type="match status" value="2"/>
</dbReference>
<reference evidence="3 4" key="1">
    <citation type="submission" date="2023-08" db="EMBL/GenBank/DDBJ databases">
        <title>A Necator americanus chromosomal reference genome.</title>
        <authorList>
            <person name="Ilik V."/>
            <person name="Petrzelkova K.J."/>
            <person name="Pardy F."/>
            <person name="Fuh T."/>
            <person name="Niatou-Singa F.S."/>
            <person name="Gouil Q."/>
            <person name="Baker L."/>
            <person name="Ritchie M.E."/>
            <person name="Jex A.R."/>
            <person name="Gazzola D."/>
            <person name="Li H."/>
            <person name="Toshio Fujiwara R."/>
            <person name="Zhan B."/>
            <person name="Aroian R.V."/>
            <person name="Pafco B."/>
            <person name="Schwarz E.M."/>
        </authorList>
    </citation>
    <scope>NUCLEOTIDE SEQUENCE [LARGE SCALE GENOMIC DNA]</scope>
    <source>
        <strain evidence="3 4">Aroian</strain>
        <tissue evidence="3">Whole animal</tissue>
    </source>
</reference>
<dbReference type="InterPro" id="IPR003609">
    <property type="entry name" value="Pan_app"/>
</dbReference>
<dbReference type="Pfam" id="PF00024">
    <property type="entry name" value="PAN_1"/>
    <property type="match status" value="2"/>
</dbReference>
<evidence type="ECO:0000313" key="3">
    <source>
        <dbReference type="EMBL" id="KAK6733856.1"/>
    </source>
</evidence>
<dbReference type="EMBL" id="JAVFWL010000002">
    <property type="protein sequence ID" value="KAK6733856.1"/>
    <property type="molecule type" value="Genomic_DNA"/>
</dbReference>
<protein>
    <recommendedName>
        <fullName evidence="2">Apple domain-containing protein</fullName>
    </recommendedName>
</protein>
<feature type="region of interest" description="Disordered" evidence="1">
    <location>
        <begin position="139"/>
        <end position="230"/>
    </location>
</feature>
<gene>
    <name evidence="3" type="primary">Necator_chrII.g5346</name>
    <name evidence="3" type="ORF">RB195_017553</name>
</gene>
<evidence type="ECO:0000256" key="1">
    <source>
        <dbReference type="SAM" id="MobiDB-lite"/>
    </source>
</evidence>